<evidence type="ECO:0000256" key="5">
    <source>
        <dbReference type="ARBA" id="ARBA00048204"/>
    </source>
</evidence>
<comment type="similarity">
    <text evidence="2 6">Belongs to the QNG1 protein family.</text>
</comment>
<evidence type="ECO:0000256" key="6">
    <source>
        <dbReference type="RuleBase" id="RU365002"/>
    </source>
</evidence>
<organism evidence="7 8">
    <name type="scientific">Klebsormidium nitens</name>
    <name type="common">Green alga</name>
    <name type="synonym">Ulothrix nitens</name>
    <dbReference type="NCBI Taxonomy" id="105231"/>
    <lineage>
        <taxon>Eukaryota</taxon>
        <taxon>Viridiplantae</taxon>
        <taxon>Streptophyta</taxon>
        <taxon>Klebsormidiophyceae</taxon>
        <taxon>Klebsormidiales</taxon>
        <taxon>Klebsormidiaceae</taxon>
        <taxon>Klebsormidium</taxon>
    </lineage>
</organism>
<name>A0A1Y1IAM2_KLENI</name>
<protein>
    <recommendedName>
        <fullName evidence="3 6">Queuosine 5'-phosphate N-glycosylase/hydrolase</fullName>
        <ecNumber evidence="6">3.2.2.-</ecNumber>
    </recommendedName>
    <alternativeName>
        <fullName evidence="4 6">Queuosine-nucleotide N-glycosylase/hydrolase</fullName>
    </alternativeName>
</protein>
<sequence>MDPLAAVRTSTAWVVDQAKHVTINDAAINAAAKHLSAQSVPSVVWNSDDMHYSDGGPLTVQYLFLLDALNFCFWPDSEFDYVHLAKGLKASLEKDKACLDADKLAACDGLMLRKLVQWKTELPGEEERARLVREVGTGLLSSFEGQAANLVRAANNSAAQLVTLVTAHFPGFRDHCVYRGRQVFLYKRAQIFVGDVWGAFEGRGLGSFNDIEALTMFADYLVPVVLREWKILDYDQVLATRVKEKEEIEPGSAEEVEIRAATILAVERLRESVAKQIKQEVLSLQIDWWLWQYGEDNRSRLEPHHRTRTIYY</sequence>
<evidence type="ECO:0000256" key="4">
    <source>
        <dbReference type="ARBA" id="ARBA00035393"/>
    </source>
</evidence>
<dbReference type="AlphaFoldDB" id="A0A1Y1IAM2"/>
<dbReference type="OrthoDB" id="416777at2759"/>
<evidence type="ECO:0000256" key="1">
    <source>
        <dbReference type="ARBA" id="ARBA00022801"/>
    </source>
</evidence>
<dbReference type="Pfam" id="PF10343">
    <property type="entry name" value="Q_salvage"/>
    <property type="match status" value="1"/>
</dbReference>
<dbReference type="Proteomes" id="UP000054558">
    <property type="component" value="Unassembled WGS sequence"/>
</dbReference>
<comment type="function">
    <text evidence="6">Catalyzes the hydrolysis of queuosine 5'-phosphate, releasing the nucleobase queuine (q). Is required for salvage of queuine from exogenous queuosine (Q) that is imported and then converted to queuosine 5'-phosphate intracellularly.</text>
</comment>
<dbReference type="InterPro" id="IPR019438">
    <property type="entry name" value="Q_salvage"/>
</dbReference>
<dbReference type="EMBL" id="DF237339">
    <property type="protein sequence ID" value="GAQ87970.1"/>
    <property type="molecule type" value="Genomic_DNA"/>
</dbReference>
<dbReference type="OMA" id="FSFWSEE"/>
<dbReference type="GO" id="GO:0016787">
    <property type="term" value="F:hydrolase activity"/>
    <property type="evidence" value="ECO:0007669"/>
    <property type="project" value="UniProtKB-KW"/>
</dbReference>
<gene>
    <name evidence="7" type="ORF">KFL_003900100</name>
</gene>
<evidence type="ECO:0000313" key="7">
    <source>
        <dbReference type="EMBL" id="GAQ87970.1"/>
    </source>
</evidence>
<comment type="catalytic activity">
    <reaction evidence="5 6">
        <text>queuosine 5'-phosphate + H2O = queuine + D-ribose 5-phosphate</text>
        <dbReference type="Rhea" id="RHEA:75387"/>
        <dbReference type="ChEBI" id="CHEBI:15377"/>
        <dbReference type="ChEBI" id="CHEBI:17433"/>
        <dbReference type="ChEBI" id="CHEBI:78346"/>
        <dbReference type="ChEBI" id="CHEBI:194371"/>
    </reaction>
    <physiologicalReaction direction="left-to-right" evidence="5 6">
        <dbReference type="Rhea" id="RHEA:75388"/>
    </physiologicalReaction>
</comment>
<dbReference type="GO" id="GO:0006400">
    <property type="term" value="P:tRNA modification"/>
    <property type="evidence" value="ECO:0000318"/>
    <property type="project" value="GO_Central"/>
</dbReference>
<dbReference type="PANTHER" id="PTHR21314:SF0">
    <property type="entry name" value="QUEUOSINE 5'-PHOSPHATE N-GLYCOSYLASE_HYDROLASE"/>
    <property type="match status" value="1"/>
</dbReference>
<proteinExistence type="inferred from homology"/>
<evidence type="ECO:0000256" key="3">
    <source>
        <dbReference type="ARBA" id="ARBA00035306"/>
    </source>
</evidence>
<dbReference type="EC" id="3.2.2.-" evidence="6"/>
<keyword evidence="8" id="KW-1185">Reference proteome</keyword>
<keyword evidence="1 6" id="KW-0378">Hydrolase</keyword>
<evidence type="ECO:0000313" key="8">
    <source>
        <dbReference type="Proteomes" id="UP000054558"/>
    </source>
</evidence>
<dbReference type="PANTHER" id="PTHR21314">
    <property type="entry name" value="QUEUOSINE 5'-PHOSPHATE N-GLYCOSYLASE_HYDROLASE-RELATED"/>
    <property type="match status" value="1"/>
</dbReference>
<dbReference type="STRING" id="105231.A0A1Y1IAM2"/>
<reference evidence="7 8" key="1">
    <citation type="journal article" date="2014" name="Nat. Commun.">
        <title>Klebsormidium flaccidum genome reveals primary factors for plant terrestrial adaptation.</title>
        <authorList>
            <person name="Hori K."/>
            <person name="Maruyama F."/>
            <person name="Fujisawa T."/>
            <person name="Togashi T."/>
            <person name="Yamamoto N."/>
            <person name="Seo M."/>
            <person name="Sato S."/>
            <person name="Yamada T."/>
            <person name="Mori H."/>
            <person name="Tajima N."/>
            <person name="Moriyama T."/>
            <person name="Ikeuchi M."/>
            <person name="Watanabe M."/>
            <person name="Wada H."/>
            <person name="Kobayashi K."/>
            <person name="Saito M."/>
            <person name="Masuda T."/>
            <person name="Sasaki-Sekimoto Y."/>
            <person name="Mashiguchi K."/>
            <person name="Awai K."/>
            <person name="Shimojima M."/>
            <person name="Masuda S."/>
            <person name="Iwai M."/>
            <person name="Nobusawa T."/>
            <person name="Narise T."/>
            <person name="Kondo S."/>
            <person name="Saito H."/>
            <person name="Sato R."/>
            <person name="Murakawa M."/>
            <person name="Ihara Y."/>
            <person name="Oshima-Yamada Y."/>
            <person name="Ohtaka K."/>
            <person name="Satoh M."/>
            <person name="Sonobe K."/>
            <person name="Ishii M."/>
            <person name="Ohtani R."/>
            <person name="Kanamori-Sato M."/>
            <person name="Honoki R."/>
            <person name="Miyazaki D."/>
            <person name="Mochizuki H."/>
            <person name="Umetsu J."/>
            <person name="Higashi K."/>
            <person name="Shibata D."/>
            <person name="Kamiya Y."/>
            <person name="Sato N."/>
            <person name="Nakamura Y."/>
            <person name="Tabata S."/>
            <person name="Ida S."/>
            <person name="Kurokawa K."/>
            <person name="Ohta H."/>
        </authorList>
    </citation>
    <scope>NUCLEOTIDE SEQUENCE [LARGE SCALE GENOMIC DNA]</scope>
    <source>
        <strain evidence="7 8">NIES-2285</strain>
    </source>
</reference>
<evidence type="ECO:0000256" key="2">
    <source>
        <dbReference type="ARBA" id="ARBA00035119"/>
    </source>
</evidence>
<accession>A0A1Y1IAM2</accession>